<dbReference type="AlphaFoldDB" id="A0A8X6YHP7"/>
<dbReference type="EMBL" id="BMAV01019883">
    <property type="protein sequence ID" value="GFY73150.1"/>
    <property type="molecule type" value="Genomic_DNA"/>
</dbReference>
<reference evidence="1" key="1">
    <citation type="submission" date="2020-08" db="EMBL/GenBank/DDBJ databases">
        <title>Multicomponent nature underlies the extraordinary mechanical properties of spider dragline silk.</title>
        <authorList>
            <person name="Kono N."/>
            <person name="Nakamura H."/>
            <person name="Mori M."/>
            <person name="Yoshida Y."/>
            <person name="Ohtoshi R."/>
            <person name="Malay A.D."/>
            <person name="Moran D.A.P."/>
            <person name="Tomita M."/>
            <person name="Numata K."/>
            <person name="Arakawa K."/>
        </authorList>
    </citation>
    <scope>NUCLEOTIDE SEQUENCE</scope>
</reference>
<gene>
    <name evidence="1" type="ORF">TNIN_338561</name>
</gene>
<name>A0A8X6YHP7_9ARAC</name>
<protein>
    <submittedName>
        <fullName evidence="1">Uncharacterized protein</fullName>
    </submittedName>
</protein>
<keyword evidence="2" id="KW-1185">Reference proteome</keyword>
<evidence type="ECO:0000313" key="1">
    <source>
        <dbReference type="EMBL" id="GFY73150.1"/>
    </source>
</evidence>
<proteinExistence type="predicted"/>
<organism evidence="1 2">
    <name type="scientific">Trichonephila inaurata madagascariensis</name>
    <dbReference type="NCBI Taxonomy" id="2747483"/>
    <lineage>
        <taxon>Eukaryota</taxon>
        <taxon>Metazoa</taxon>
        <taxon>Ecdysozoa</taxon>
        <taxon>Arthropoda</taxon>
        <taxon>Chelicerata</taxon>
        <taxon>Arachnida</taxon>
        <taxon>Araneae</taxon>
        <taxon>Araneomorphae</taxon>
        <taxon>Entelegynae</taxon>
        <taxon>Araneoidea</taxon>
        <taxon>Nephilidae</taxon>
        <taxon>Trichonephila</taxon>
        <taxon>Trichonephila inaurata</taxon>
    </lineage>
</organism>
<comment type="caution">
    <text evidence="1">The sequence shown here is derived from an EMBL/GenBank/DDBJ whole genome shotgun (WGS) entry which is preliminary data.</text>
</comment>
<feature type="non-terminal residue" evidence="1">
    <location>
        <position position="56"/>
    </location>
</feature>
<evidence type="ECO:0000313" key="2">
    <source>
        <dbReference type="Proteomes" id="UP000886998"/>
    </source>
</evidence>
<accession>A0A8X6YHP7</accession>
<dbReference type="Proteomes" id="UP000886998">
    <property type="component" value="Unassembled WGS sequence"/>
</dbReference>
<sequence>MSSLIDCGSNPVASDRWKQHAMAVFFPGCSARREEALPHWMLERSEKPLYWMGRGL</sequence>